<sequence>MGIAQPEGEWTPIVVPGGRDASPAAVEAARIEAVRRYNILDTPPNGAFDRVARLAARWFDVPIASVTIVDSDRIWFKAAHGLDGVTQIGRDPGLCGSAILSDDTYVVTDAVTDQRRATTLWSPASWGRGSTPPRRSSLPTGTVWAR</sequence>
<dbReference type="SUPFAM" id="SSF55781">
    <property type="entry name" value="GAF domain-like"/>
    <property type="match status" value="1"/>
</dbReference>
<name>A0A1H9TST2_9PSEU</name>
<dbReference type="Gene3D" id="3.30.450.40">
    <property type="match status" value="1"/>
</dbReference>
<dbReference type="EMBL" id="FOFR01000019">
    <property type="protein sequence ID" value="SES00156.1"/>
    <property type="molecule type" value="Genomic_DNA"/>
</dbReference>
<evidence type="ECO:0000313" key="3">
    <source>
        <dbReference type="Proteomes" id="UP000199352"/>
    </source>
</evidence>
<feature type="region of interest" description="Disordered" evidence="1">
    <location>
        <begin position="122"/>
        <end position="146"/>
    </location>
</feature>
<evidence type="ECO:0000256" key="1">
    <source>
        <dbReference type="SAM" id="MobiDB-lite"/>
    </source>
</evidence>
<organism evidence="2 3">
    <name type="scientific">Lentzea xinjiangensis</name>
    <dbReference type="NCBI Taxonomy" id="402600"/>
    <lineage>
        <taxon>Bacteria</taxon>
        <taxon>Bacillati</taxon>
        <taxon>Actinomycetota</taxon>
        <taxon>Actinomycetes</taxon>
        <taxon>Pseudonocardiales</taxon>
        <taxon>Pseudonocardiaceae</taxon>
        <taxon>Lentzea</taxon>
    </lineage>
</organism>
<accession>A0A1H9TST2</accession>
<dbReference type="PANTHER" id="PTHR43102:SF2">
    <property type="entry name" value="GAF DOMAIN-CONTAINING PROTEIN"/>
    <property type="match status" value="1"/>
</dbReference>
<evidence type="ECO:0000313" key="2">
    <source>
        <dbReference type="EMBL" id="SES00156.1"/>
    </source>
</evidence>
<proteinExistence type="predicted"/>
<dbReference type="RefSeq" id="WP_245778181.1">
    <property type="nucleotide sequence ID" value="NZ_FOFR01000019.1"/>
</dbReference>
<dbReference type="STRING" id="402600.SAMN05216188_11946"/>
<dbReference type="InterPro" id="IPR029016">
    <property type="entry name" value="GAF-like_dom_sf"/>
</dbReference>
<gene>
    <name evidence="2" type="ORF">SAMN05216188_11946</name>
</gene>
<dbReference type="AlphaFoldDB" id="A0A1H9TST2"/>
<dbReference type="PANTHER" id="PTHR43102">
    <property type="entry name" value="SLR1143 PROTEIN"/>
    <property type="match status" value="1"/>
</dbReference>
<evidence type="ECO:0008006" key="4">
    <source>
        <dbReference type="Google" id="ProtNLM"/>
    </source>
</evidence>
<keyword evidence="3" id="KW-1185">Reference proteome</keyword>
<reference evidence="3" key="1">
    <citation type="submission" date="2016-10" db="EMBL/GenBank/DDBJ databases">
        <authorList>
            <person name="Varghese N."/>
            <person name="Submissions S."/>
        </authorList>
    </citation>
    <scope>NUCLEOTIDE SEQUENCE [LARGE SCALE GENOMIC DNA]</scope>
    <source>
        <strain evidence="3">CGMCC 4.3525</strain>
    </source>
</reference>
<dbReference type="Proteomes" id="UP000199352">
    <property type="component" value="Unassembled WGS sequence"/>
</dbReference>
<protein>
    <recommendedName>
        <fullName evidence="4">GAF domain-containing protein</fullName>
    </recommendedName>
</protein>